<dbReference type="GO" id="GO:0005634">
    <property type="term" value="C:nucleus"/>
    <property type="evidence" value="ECO:0007669"/>
    <property type="project" value="UniProtKB-SubCell"/>
</dbReference>
<keyword evidence="2 4" id="KW-0486">Methionine biosynthesis</keyword>
<evidence type="ECO:0000256" key="4">
    <source>
        <dbReference type="HAMAP-Rule" id="MF_03119"/>
    </source>
</evidence>
<dbReference type="HAMAP" id="MF_01678">
    <property type="entry name" value="Salvage_MtnA"/>
    <property type="match status" value="1"/>
</dbReference>
<sequence>MSNRTLQAIKFNKDQVSLDILDQLLLPYSTVYIPIRSIEDAYQAIKLMQVRGAPAIAIVGAFAITVETFGYVKNNINGRITIGQLTDKIDYLVTSRPTAVNLSNACDDIKNLLVLQFQSTDKVSESTFKSILDYSVKLYEDDLSNNFKIGENGLKYIIETLTSQQFKGPFSIMTICNTGSLATSGHGTALGIIRTVYQKLSKEAAEADGKPLDFWLDHVYPCETRPYNQGAKLTTYELNYENIPFTLICDNMVSSLIGSLNDKKKAIKQVNAPIKFIIAGADRIVKNGDSANKIGTYQLSTIANYFNTNKLNEGKNQIKFIIAAPRTTIDLKTETGDAIVIEERPGKELTSLNGPVLASNGTVGDKLTVGIATPGISVWNPAFDVTPHELIDCIVTEDLPILKDQLGNFNLG</sequence>
<dbReference type="NCBIfam" id="TIGR00524">
    <property type="entry name" value="eIF-2B_rel"/>
    <property type="match status" value="1"/>
</dbReference>
<dbReference type="InterPro" id="IPR000649">
    <property type="entry name" value="IF-2B-related"/>
</dbReference>
<feature type="active site" description="Proton donor" evidence="4">
    <location>
        <position position="282"/>
    </location>
</feature>
<dbReference type="NCBIfam" id="TIGR00512">
    <property type="entry name" value="salvage_mtnA"/>
    <property type="match status" value="1"/>
</dbReference>
<evidence type="ECO:0000256" key="3">
    <source>
        <dbReference type="ARBA" id="ARBA00023235"/>
    </source>
</evidence>
<dbReference type="SUPFAM" id="SSF100950">
    <property type="entry name" value="NagB/RpiA/CoA transferase-like"/>
    <property type="match status" value="1"/>
</dbReference>
<accession>A0A9P7VAZ1</accession>
<dbReference type="NCBIfam" id="NF004326">
    <property type="entry name" value="PRK05720.1"/>
    <property type="match status" value="1"/>
</dbReference>
<evidence type="ECO:0000313" key="5">
    <source>
        <dbReference type="EMBL" id="KAG7194592.1"/>
    </source>
</evidence>
<dbReference type="FunFam" id="1.20.120.420:FF:000003">
    <property type="entry name" value="Methylthioribose-1-phosphate isomerase"/>
    <property type="match status" value="1"/>
</dbReference>
<comment type="function">
    <text evidence="4">Catalyzes the interconversion of methylthioribose-1-phosphate (MTR-1-P) into methylthioribulose-1-phosphate (MTRu-1-P).</text>
</comment>
<comment type="subcellular location">
    <subcellularLocation>
        <location evidence="4">Cytoplasm</location>
    </subcellularLocation>
    <subcellularLocation>
        <location evidence="4">Nucleus</location>
    </subcellularLocation>
</comment>
<dbReference type="InterPro" id="IPR005251">
    <property type="entry name" value="IF-M1Pi"/>
</dbReference>
<comment type="pathway">
    <text evidence="4">Amino-acid biosynthesis; L-methionine biosynthesis via salvage pathway; L-methionine from S-methyl-5-thio-alpha-D-ribose 1-phosphate: step 1/6.</text>
</comment>
<comment type="catalytic activity">
    <reaction evidence="4">
        <text>5-(methylsulfanyl)-alpha-D-ribose 1-phosphate = 5-(methylsulfanyl)-D-ribulose 1-phosphate</text>
        <dbReference type="Rhea" id="RHEA:19989"/>
        <dbReference type="ChEBI" id="CHEBI:58533"/>
        <dbReference type="ChEBI" id="CHEBI:58548"/>
        <dbReference type="EC" id="5.3.1.23"/>
    </reaction>
</comment>
<evidence type="ECO:0000256" key="2">
    <source>
        <dbReference type="ARBA" id="ARBA00023167"/>
    </source>
</evidence>
<keyword evidence="3 4" id="KW-0413">Isomerase</keyword>
<protein>
    <recommendedName>
        <fullName evidence="4">Methylthioribose-1-phosphate isomerase</fullName>
        <shortName evidence="4">M1Pi</shortName>
        <shortName evidence="4">MTR-1-P isomerase</shortName>
        <ecNumber evidence="4">5.3.1.23</ecNumber>
    </recommendedName>
    <alternativeName>
        <fullName evidence="4">S-methyl-5-thioribose-1-phosphate isomerase</fullName>
    </alternativeName>
    <alternativeName>
        <fullName evidence="4">Translation initiation factor eIF-2B subunit alpha/beta/delta-like protein</fullName>
    </alternativeName>
</protein>
<dbReference type="Gene3D" id="1.20.120.420">
    <property type="entry name" value="translation initiation factor eif-2b, domain 1"/>
    <property type="match status" value="1"/>
</dbReference>
<dbReference type="RefSeq" id="XP_043050139.1">
    <property type="nucleotide sequence ID" value="XM_043194942.1"/>
</dbReference>
<dbReference type="AlphaFoldDB" id="A0A9P7VAZ1"/>
<feature type="site" description="Transition state stabilizer" evidence="4">
    <location>
        <position position="176"/>
    </location>
</feature>
<dbReference type="Pfam" id="PF01008">
    <property type="entry name" value="IF-2B"/>
    <property type="match status" value="1"/>
</dbReference>
<name>A0A9P7VAZ1_9ASCO</name>
<dbReference type="InterPro" id="IPR011559">
    <property type="entry name" value="Initiation_fac_2B_a/b/d"/>
</dbReference>
<dbReference type="OrthoDB" id="2461at2759"/>
<keyword evidence="4" id="KW-0963">Cytoplasm</keyword>
<evidence type="ECO:0000313" key="6">
    <source>
        <dbReference type="Proteomes" id="UP000790833"/>
    </source>
</evidence>
<dbReference type="InterPro" id="IPR042529">
    <property type="entry name" value="IF_2B-like_C"/>
</dbReference>
<keyword evidence="4" id="KW-0539">Nucleus</keyword>
<reference evidence="5" key="1">
    <citation type="submission" date="2021-03" db="EMBL/GenBank/DDBJ databases">
        <authorList>
            <person name="Palmer J.M."/>
        </authorList>
    </citation>
    <scope>NUCLEOTIDE SEQUENCE</scope>
    <source>
        <strain evidence="5">ARV_011</strain>
    </source>
</reference>
<dbReference type="GO" id="GO:0019509">
    <property type="term" value="P:L-methionine salvage from methylthioadenosine"/>
    <property type="evidence" value="ECO:0007669"/>
    <property type="project" value="UniProtKB-UniRule"/>
</dbReference>
<comment type="similarity">
    <text evidence="4">Belongs to the eIF-2B alpha/beta/delta subunits family. MtnA subfamily.</text>
</comment>
<dbReference type="GO" id="GO:0046523">
    <property type="term" value="F:S-methyl-5-thioribose-1-phosphate isomerase activity"/>
    <property type="evidence" value="ECO:0007669"/>
    <property type="project" value="UniProtKB-UniRule"/>
</dbReference>
<dbReference type="Gene3D" id="3.40.50.10470">
    <property type="entry name" value="Translation initiation factor eif-2b, domain 2"/>
    <property type="match status" value="1"/>
</dbReference>
<gene>
    <name evidence="4 5" type="primary">MRI1</name>
    <name evidence="5" type="ORF">KQ657_004268</name>
</gene>
<organism evidence="5 6">
    <name type="scientific">Scheffersomyces spartinae</name>
    <dbReference type="NCBI Taxonomy" id="45513"/>
    <lineage>
        <taxon>Eukaryota</taxon>
        <taxon>Fungi</taxon>
        <taxon>Dikarya</taxon>
        <taxon>Ascomycota</taxon>
        <taxon>Saccharomycotina</taxon>
        <taxon>Pichiomycetes</taxon>
        <taxon>Debaryomycetaceae</taxon>
        <taxon>Scheffersomyces</taxon>
    </lineage>
</organism>
<dbReference type="PANTHER" id="PTHR43475">
    <property type="entry name" value="METHYLTHIORIBOSE-1-PHOSPHATE ISOMERASE"/>
    <property type="match status" value="1"/>
</dbReference>
<keyword evidence="6" id="KW-1185">Reference proteome</keyword>
<dbReference type="GeneID" id="66117642"/>
<dbReference type="Proteomes" id="UP000790833">
    <property type="component" value="Unassembled WGS sequence"/>
</dbReference>
<dbReference type="InterPro" id="IPR027363">
    <property type="entry name" value="M1Pi_N"/>
</dbReference>
<evidence type="ECO:0000256" key="1">
    <source>
        <dbReference type="ARBA" id="ARBA00022605"/>
    </source>
</evidence>
<dbReference type="PANTHER" id="PTHR43475:SF1">
    <property type="entry name" value="METHYLTHIORIBOSE-1-PHOSPHATE ISOMERASE"/>
    <property type="match status" value="1"/>
</dbReference>
<dbReference type="InterPro" id="IPR037171">
    <property type="entry name" value="NagB/RpiA_transferase-like"/>
</dbReference>
<proteinExistence type="inferred from homology"/>
<dbReference type="GO" id="GO:0005737">
    <property type="term" value="C:cytoplasm"/>
    <property type="evidence" value="ECO:0007669"/>
    <property type="project" value="UniProtKB-SubCell"/>
</dbReference>
<dbReference type="EMBL" id="JAHMUF010000006">
    <property type="protein sequence ID" value="KAG7194592.1"/>
    <property type="molecule type" value="Genomic_DNA"/>
</dbReference>
<keyword evidence="1 4" id="KW-0028">Amino-acid biosynthesis</keyword>
<dbReference type="EC" id="5.3.1.23" evidence="4"/>
<comment type="caution">
    <text evidence="5">The sequence shown here is derived from an EMBL/GenBank/DDBJ whole genome shotgun (WGS) entry which is preliminary data.</text>
</comment>